<evidence type="ECO:0000256" key="8">
    <source>
        <dbReference type="ARBA" id="ARBA00023242"/>
    </source>
</evidence>
<dbReference type="OrthoDB" id="5575at2759"/>
<feature type="compositionally biased region" description="Acidic residues" evidence="10">
    <location>
        <begin position="2183"/>
        <end position="2201"/>
    </location>
</feature>
<dbReference type="GO" id="GO:0003676">
    <property type="term" value="F:nucleic acid binding"/>
    <property type="evidence" value="ECO:0007669"/>
    <property type="project" value="InterPro"/>
</dbReference>
<dbReference type="InterPro" id="IPR004179">
    <property type="entry name" value="Sec63-dom"/>
</dbReference>
<dbReference type="EC" id="3.6.4.13" evidence="2"/>
<evidence type="ECO:0000313" key="13">
    <source>
        <dbReference type="EMBL" id="KIM34442.1"/>
    </source>
</evidence>
<evidence type="ECO:0000256" key="6">
    <source>
        <dbReference type="ARBA" id="ARBA00022806"/>
    </source>
</evidence>
<evidence type="ECO:0000256" key="7">
    <source>
        <dbReference type="ARBA" id="ARBA00022840"/>
    </source>
</evidence>
<dbReference type="FunFam" id="3.40.50.300:FF:000062">
    <property type="entry name" value="U5 small nuclear ribonucleoprotein helicase"/>
    <property type="match status" value="1"/>
</dbReference>
<dbReference type="SUPFAM" id="SSF158702">
    <property type="entry name" value="Sec63 N-terminal domain-like"/>
    <property type="match status" value="2"/>
</dbReference>
<keyword evidence="3" id="KW-0677">Repeat</keyword>
<dbReference type="CDD" id="cd18019">
    <property type="entry name" value="DEXHc_Brr2_1"/>
    <property type="match status" value="1"/>
</dbReference>
<evidence type="ECO:0000259" key="11">
    <source>
        <dbReference type="PROSITE" id="PS51192"/>
    </source>
</evidence>
<dbReference type="FunFam" id="1.10.150.20:FF:000004">
    <property type="entry name" value="U5 small nuclear ribonucleoprotein helicase"/>
    <property type="match status" value="1"/>
</dbReference>
<dbReference type="FunFam" id="2.60.40.150:FF:000004">
    <property type="entry name" value="RNA helicase, activating signal cointegrator 1"/>
    <property type="match status" value="1"/>
</dbReference>
<dbReference type="InterPro" id="IPR027417">
    <property type="entry name" value="P-loop_NTPase"/>
</dbReference>
<dbReference type="SUPFAM" id="SSF52540">
    <property type="entry name" value="P-loop containing nucleoside triphosphate hydrolases"/>
    <property type="match status" value="4"/>
</dbReference>
<dbReference type="Gene3D" id="1.10.150.20">
    <property type="entry name" value="5' to 3' exonuclease, C-terminal subdomain"/>
    <property type="match status" value="2"/>
</dbReference>
<organism evidence="13 14">
    <name type="scientific">Serendipita vermifera MAFF 305830</name>
    <dbReference type="NCBI Taxonomy" id="933852"/>
    <lineage>
        <taxon>Eukaryota</taxon>
        <taxon>Fungi</taxon>
        <taxon>Dikarya</taxon>
        <taxon>Basidiomycota</taxon>
        <taxon>Agaricomycotina</taxon>
        <taxon>Agaricomycetes</taxon>
        <taxon>Sebacinales</taxon>
        <taxon>Serendipitaceae</taxon>
        <taxon>Serendipita</taxon>
    </lineage>
</organism>
<dbReference type="GO" id="GO:0003724">
    <property type="term" value="F:RNA helicase activity"/>
    <property type="evidence" value="ECO:0007669"/>
    <property type="project" value="UniProtKB-EC"/>
</dbReference>
<evidence type="ECO:0000259" key="12">
    <source>
        <dbReference type="PROSITE" id="PS51194"/>
    </source>
</evidence>
<dbReference type="SUPFAM" id="SSF81296">
    <property type="entry name" value="E set domains"/>
    <property type="match status" value="1"/>
</dbReference>
<dbReference type="Pfam" id="PF18149">
    <property type="entry name" value="Helicase_PWI"/>
    <property type="match status" value="1"/>
</dbReference>
<evidence type="ECO:0000256" key="2">
    <source>
        <dbReference type="ARBA" id="ARBA00012552"/>
    </source>
</evidence>
<dbReference type="FunFam" id="3.40.50.300:FF:000254">
    <property type="entry name" value="U5 small nuclear ribonucleoprotein helicase"/>
    <property type="match status" value="1"/>
</dbReference>
<dbReference type="GO" id="GO:0006397">
    <property type="term" value="P:mRNA processing"/>
    <property type="evidence" value="ECO:0007669"/>
    <property type="project" value="UniProtKB-ARBA"/>
</dbReference>
<dbReference type="PANTHER" id="PTHR47961:SF4">
    <property type="entry name" value="ACTIVATING SIGNAL COINTEGRATOR 1 COMPLEX SUBUNIT 3"/>
    <property type="match status" value="1"/>
</dbReference>
<dbReference type="Pfam" id="PF21188">
    <property type="entry name" value="BRR2_plug"/>
    <property type="match status" value="1"/>
</dbReference>
<dbReference type="PIRSF" id="PIRSF039073">
    <property type="entry name" value="BRR2"/>
    <property type="match status" value="1"/>
</dbReference>
<dbReference type="InterPro" id="IPR014756">
    <property type="entry name" value="Ig_E-set"/>
</dbReference>
<keyword evidence="7" id="KW-0067">ATP-binding</keyword>
<dbReference type="PROSITE" id="PS51192">
    <property type="entry name" value="HELICASE_ATP_BIND_1"/>
    <property type="match status" value="2"/>
</dbReference>
<evidence type="ECO:0000256" key="9">
    <source>
        <dbReference type="ARBA" id="ARBA00047984"/>
    </source>
</evidence>
<dbReference type="SMART" id="SM00973">
    <property type="entry name" value="Sec63"/>
    <property type="match status" value="2"/>
</dbReference>
<proteinExistence type="predicted"/>
<dbReference type="GO" id="GO:0016787">
    <property type="term" value="F:hydrolase activity"/>
    <property type="evidence" value="ECO:0007669"/>
    <property type="project" value="UniProtKB-KW"/>
</dbReference>
<gene>
    <name evidence="13" type="ORF">M408DRAFT_325840</name>
</gene>
<dbReference type="InterPro" id="IPR003593">
    <property type="entry name" value="AAA+_ATPase"/>
</dbReference>
<dbReference type="InterPro" id="IPR050474">
    <property type="entry name" value="Hel308_SKI2-like"/>
</dbReference>
<sequence length="2201" mass="248806">MSGQKKPDLAQYSYSAISSLVLTADRSAIPRRDREPDGAPESLAGRIDPKEMGSRVRREAPKDVDKKKKRAVEDGAEKAPKKRAAAGAVSSGFGYTDILEATQDVEGIRYQPRTNETRTVYELILGTVHRALGDQTQDVVRSAADTILETLKMEGLKDFDKKKEVEEILGSMPNDQFTQLLNLSKKITDYAADDEEMNDPDDERNNAMLDDAAGVAVVWDEAEDEDDEFEIKEDSDPSDDEDAAAAEPGEGAEVETDEVSLVFGGGSAQQETKGKVDSDHVSPHDIDGFWLQRLLASVYSDPTTATEKTTEALSILSSESSIRDVENALMELLDFGHHEIVRTLVKNRDVVVWCTKLARSDEQERMNVEVAMRERNVGWILKELRGDRTKRRVADPDSMDVDTQGAVPKTGTVAPGSTLPPRRVIDLDSMAFSQGGHLMSNKKTTLPPGTVKRTKKGYEEIHVPYKPIPTLKVDDRVPVSTMPAWTQQAFPKEVTHLNRVQSKLYPVAFGTDEPILLCAPTGAGKTNVAVLTILNELSKARDEESGSFALDTFKVVYIAPMKALVQEMVNDFGKRLGPFGIQVGELTGDSQMTKAQIAETQIIVTTPEKWDVITRKSTDTSYTNLVRLIIIDEIHLLHDERGPVLEAIIARTIRRMEQTQNYVRLVALSATLPNYQDVARFLRVDAKKGLFFFDVTYRSRPLQQQFVGITEKKAIKRYQVMNEVCYEKVLDQAGRNQSLVFVHSRKETAKTARFIRDMAVDKETITQFVKPDSGTREILLAEVSSITDPNLKDLLPFGFAIHHAGLNSRDRQTVEELFKEGHLQVLVSTATLAWGVNLPAHCVIIKGTQIYNPEKGRWVELSSQDVLQMLGRAGRPQYDEYGEGIIITNHSELQYYLSLMNQQLPIESQFVAKLADNLNAEIVLGTIRNRDEAVQWLGYTYLYVRMLRDPALYSVGVDYLDDDPHLEQKRADICHSAAVLLEKCNLIKYDRSSGRFQSTELGRIASHYYVTHNSMSTYNQHLKPTMSTIELFRVFALSNEFRLIPVRQDEKLELSKLLEKVPIPVKESVDEPAAKINVLLQAYISNLTLEGFALVADMVYVQQSAGRILRAMFEICLKRGWAIPARAALDMCKMAEKRMWNSMTPLRQFKGVPGDILRHAEAKQFPWYRYFDLSPPELGELIGVQNSGRLVHRLVHQFPKLDLQAHVQPITRSLLRIDLTITPDFQWEDRVHGMSQAFWIVVEDVDGEIILFHDTFLLRRQYATGKTEDNEHNVTLSVPMFEPVPPNYYVSLISDRWLHSETRLPISFKNLILPEKFPQPTKLLSLQPPPFSALRNGEFERLYSESIPAFNKIQTQVFEALYGTDDNVFIGAPTGSGKTICAELALLRLWGKRESKHPRAVCILPYQEMVDLRVKEWTAKFGKLQGGKQIVSLTGDSSTDLRQLEVGHVIVCTPTQWDMVSRRWKKRKHVQNLALLICDEAHLVGGEIGPTYEVVISRTRYVAAQLTEQAREKAEKQGAKLTKEQERGPTRIVALSVSLANARDFGEWMGAPAHAVYNFAPSARPLDLDIHLQSFSIPHFPSLMIAMSKPAYVAIKDYSPTKPVIIFAPSRRQCRLTANDILSHCLADDNQDQFLNYDPEQLKEHLNHIDDQELVETLSHGIGFYHEALSKQDKKIVERLFEAGAIQVLIASRETTWSLPVSSYMVIIMGVQYFEGREHRYADYPVADVLQMMGHACRPTVDDRSRCVLMCQQTRKDFYRKFLNEGLPIESHLPTHLLHDFFLAEIAEETIENKQDAIDILTWTYFYRRLTQNPNYYNLNNISYQHLSDHLSELVETTLADLVTAHCISIEDDVNVSKLNLGWIAAYYNISYITIDVFSMSINERTKLKGLLEIISSSTEFETIPIRRHEDIVLRRVYDRVPVKTENSRYESPSFKSFLLLQAYFSRLQLPPDLVTDQALVLTKMVNLLHACVDVMASNAFLNAMGAMDLAQMCVQAAWESDSPLKQIPHFEPELVKRCKSNGIESVYDLMEMEDDKRTQLLNMTPGQLRDVATFVNSYPSLEVAHEFQSGEYVSTEPVSLKVTLSGGDEDEEDEDDTPVEPVAVAPFYPLKKIPNWWLVVGDPQTRQLIGIRRVTLPKKSLTVDLKLTLAAGTHKLHLYVICDSYMGADHDIALDDITVAQGEEDDSDDDDEDDSDEMEE</sequence>
<protein>
    <recommendedName>
        <fullName evidence="2">RNA helicase</fullName>
        <ecNumber evidence="2">3.6.4.13</ecNumber>
    </recommendedName>
</protein>
<feature type="domain" description="Helicase ATP-binding" evidence="11">
    <location>
        <begin position="506"/>
        <end position="690"/>
    </location>
</feature>
<dbReference type="PANTHER" id="PTHR47961">
    <property type="entry name" value="DNA POLYMERASE THETA, PUTATIVE (AFU_ORTHOLOGUE AFUA_1G05260)-RELATED"/>
    <property type="match status" value="1"/>
</dbReference>
<dbReference type="Gene3D" id="1.10.10.10">
    <property type="entry name" value="Winged helix-like DNA-binding domain superfamily/Winged helix DNA-binding domain"/>
    <property type="match status" value="2"/>
</dbReference>
<dbReference type="EMBL" id="KN824277">
    <property type="protein sequence ID" value="KIM34442.1"/>
    <property type="molecule type" value="Genomic_DNA"/>
</dbReference>
<comment type="subcellular location">
    <subcellularLocation>
        <location evidence="1">Nucleus</location>
    </subcellularLocation>
</comment>
<dbReference type="STRING" id="933852.A0A0C2Y007"/>
<dbReference type="InterPro" id="IPR041094">
    <property type="entry name" value="Brr2_helicase_PWI"/>
</dbReference>
<dbReference type="HOGENOM" id="CLU_000335_1_0_1"/>
<dbReference type="GO" id="GO:0005524">
    <property type="term" value="F:ATP binding"/>
    <property type="evidence" value="ECO:0007669"/>
    <property type="project" value="UniProtKB-KW"/>
</dbReference>
<keyword evidence="8" id="KW-0539">Nucleus</keyword>
<accession>A0A0C2Y007</accession>
<dbReference type="InterPro" id="IPR011545">
    <property type="entry name" value="DEAD/DEAH_box_helicase_dom"/>
</dbReference>
<evidence type="ECO:0000313" key="14">
    <source>
        <dbReference type="Proteomes" id="UP000054097"/>
    </source>
</evidence>
<comment type="catalytic activity">
    <reaction evidence="9">
        <text>ATP + H2O = ADP + phosphate + H(+)</text>
        <dbReference type="Rhea" id="RHEA:13065"/>
        <dbReference type="ChEBI" id="CHEBI:15377"/>
        <dbReference type="ChEBI" id="CHEBI:15378"/>
        <dbReference type="ChEBI" id="CHEBI:30616"/>
        <dbReference type="ChEBI" id="CHEBI:43474"/>
        <dbReference type="ChEBI" id="CHEBI:456216"/>
        <dbReference type="EC" id="3.6.4.13"/>
    </reaction>
</comment>
<dbReference type="Gene3D" id="1.10.3380.10">
    <property type="entry name" value="Sec63 N-terminal domain-like domain"/>
    <property type="match status" value="2"/>
</dbReference>
<keyword evidence="5" id="KW-0378">Hydrolase</keyword>
<feature type="region of interest" description="Disordered" evidence="10">
    <location>
        <begin position="25"/>
        <end position="84"/>
    </location>
</feature>
<evidence type="ECO:0000256" key="10">
    <source>
        <dbReference type="SAM" id="MobiDB-lite"/>
    </source>
</evidence>
<dbReference type="FunFam" id="1.10.3380.10:FF:000002">
    <property type="entry name" value="Activating signal cointegrator 1 complex subunit 3"/>
    <property type="match status" value="1"/>
</dbReference>
<dbReference type="FunFam" id="1.10.150.20:FF:000013">
    <property type="entry name" value="U5 small nuclear ribonucleoprotein kDa helicase"/>
    <property type="match status" value="1"/>
</dbReference>
<dbReference type="InterPro" id="IPR036390">
    <property type="entry name" value="WH_DNA-bd_sf"/>
</dbReference>
<dbReference type="InterPro" id="IPR014001">
    <property type="entry name" value="Helicase_ATP-bd"/>
</dbReference>
<feature type="domain" description="Helicase C-terminal" evidence="12">
    <location>
        <begin position="729"/>
        <end position="918"/>
    </location>
</feature>
<evidence type="ECO:0000256" key="5">
    <source>
        <dbReference type="ARBA" id="ARBA00022801"/>
    </source>
</evidence>
<feature type="compositionally biased region" description="Basic and acidic residues" evidence="10">
    <location>
        <begin position="47"/>
        <end position="79"/>
    </location>
</feature>
<feature type="region of interest" description="Disordered" evidence="10">
    <location>
        <begin position="2180"/>
        <end position="2201"/>
    </location>
</feature>
<dbReference type="SUPFAM" id="SSF46785">
    <property type="entry name" value="Winged helix' DNA-binding domain"/>
    <property type="match status" value="1"/>
</dbReference>
<dbReference type="InterPro" id="IPR048863">
    <property type="entry name" value="BRR2_plug"/>
</dbReference>
<dbReference type="Proteomes" id="UP000054097">
    <property type="component" value="Unassembled WGS sequence"/>
</dbReference>
<dbReference type="GO" id="GO:0005634">
    <property type="term" value="C:nucleus"/>
    <property type="evidence" value="ECO:0007669"/>
    <property type="project" value="UniProtKB-SubCell"/>
</dbReference>
<feature type="region of interest" description="Disordered" evidence="10">
    <location>
        <begin position="222"/>
        <end position="256"/>
    </location>
</feature>
<dbReference type="FunFam" id="1.10.10.10:FF:000024">
    <property type="entry name" value="U5 small nuclear ribonucleoprotein helicase"/>
    <property type="match status" value="1"/>
</dbReference>
<dbReference type="Gene3D" id="3.40.50.300">
    <property type="entry name" value="P-loop containing nucleotide triphosphate hydrolases"/>
    <property type="match status" value="4"/>
</dbReference>
<dbReference type="Pfam" id="PF00270">
    <property type="entry name" value="DEAD"/>
    <property type="match status" value="2"/>
</dbReference>
<keyword evidence="14" id="KW-1185">Reference proteome</keyword>
<dbReference type="Pfam" id="PF23445">
    <property type="entry name" value="WHD_SNRNP200"/>
    <property type="match status" value="2"/>
</dbReference>
<dbReference type="CDD" id="cd18021">
    <property type="entry name" value="DEXHc_Brr2_2"/>
    <property type="match status" value="1"/>
</dbReference>
<dbReference type="InterPro" id="IPR057842">
    <property type="entry name" value="WH_MER3"/>
</dbReference>
<dbReference type="SMART" id="SM00382">
    <property type="entry name" value="AAA"/>
    <property type="match status" value="2"/>
</dbReference>
<dbReference type="InterPro" id="IPR036388">
    <property type="entry name" value="WH-like_DNA-bd_sf"/>
</dbReference>
<dbReference type="GO" id="GO:0000712">
    <property type="term" value="P:resolution of meiotic recombination intermediates"/>
    <property type="evidence" value="ECO:0007669"/>
    <property type="project" value="TreeGrafter"/>
</dbReference>
<dbReference type="Gene3D" id="2.60.40.150">
    <property type="entry name" value="C2 domain"/>
    <property type="match status" value="2"/>
</dbReference>
<dbReference type="FunFam" id="3.40.50.300:FF:000368">
    <property type="entry name" value="U5 small nuclear ribonucleoprotein 200 kDa helicase"/>
    <property type="match status" value="1"/>
</dbReference>
<name>A0A0C2Y007_SERVB</name>
<feature type="region of interest" description="Disordered" evidence="10">
    <location>
        <begin position="391"/>
        <end position="419"/>
    </location>
</feature>
<dbReference type="GO" id="GO:0032991">
    <property type="term" value="C:protein-containing complex"/>
    <property type="evidence" value="ECO:0007669"/>
    <property type="project" value="UniProtKB-ARBA"/>
</dbReference>
<dbReference type="SMART" id="SM00490">
    <property type="entry name" value="HELICc"/>
    <property type="match status" value="2"/>
</dbReference>
<evidence type="ECO:0000256" key="3">
    <source>
        <dbReference type="ARBA" id="ARBA00022737"/>
    </source>
</evidence>
<dbReference type="InterPro" id="IPR035892">
    <property type="entry name" value="C2_domain_sf"/>
</dbReference>
<dbReference type="FunFam" id="1.10.3380.10:FF:000001">
    <property type="entry name" value="U5 small nuclear ribonucleoprotein helicase"/>
    <property type="match status" value="1"/>
</dbReference>
<feature type="compositionally biased region" description="Basic and acidic residues" evidence="10">
    <location>
        <begin position="28"/>
        <end position="37"/>
    </location>
</feature>
<dbReference type="GO" id="GO:0003678">
    <property type="term" value="F:DNA helicase activity"/>
    <property type="evidence" value="ECO:0007669"/>
    <property type="project" value="TreeGrafter"/>
</dbReference>
<feature type="domain" description="Helicase ATP-binding" evidence="11">
    <location>
        <begin position="1359"/>
        <end position="1557"/>
    </location>
</feature>
<dbReference type="Pfam" id="PF02889">
    <property type="entry name" value="Sec63"/>
    <property type="match status" value="2"/>
</dbReference>
<keyword evidence="4" id="KW-0547">Nucleotide-binding</keyword>
<dbReference type="FunFam" id="1.10.10.10:FF:000012">
    <property type="entry name" value="U5 small nuclear ribonucleoprotein helicase"/>
    <property type="match status" value="1"/>
</dbReference>
<dbReference type="Pfam" id="PF00271">
    <property type="entry name" value="Helicase_C"/>
    <property type="match status" value="1"/>
</dbReference>
<evidence type="ECO:0000256" key="1">
    <source>
        <dbReference type="ARBA" id="ARBA00004123"/>
    </source>
</evidence>
<keyword evidence="6" id="KW-0347">Helicase</keyword>
<dbReference type="CDD" id="cd18795">
    <property type="entry name" value="SF2_C_Ski2"/>
    <property type="match status" value="1"/>
</dbReference>
<reference evidence="14" key="2">
    <citation type="submission" date="2015-01" db="EMBL/GenBank/DDBJ databases">
        <title>Evolutionary Origins and Diversification of the Mycorrhizal Mutualists.</title>
        <authorList>
            <consortium name="DOE Joint Genome Institute"/>
            <consortium name="Mycorrhizal Genomics Consortium"/>
            <person name="Kohler A."/>
            <person name="Kuo A."/>
            <person name="Nagy L.G."/>
            <person name="Floudas D."/>
            <person name="Copeland A."/>
            <person name="Barry K.W."/>
            <person name="Cichocki N."/>
            <person name="Veneault-Fourrey C."/>
            <person name="LaButti K."/>
            <person name="Lindquist E.A."/>
            <person name="Lipzen A."/>
            <person name="Lundell T."/>
            <person name="Morin E."/>
            <person name="Murat C."/>
            <person name="Riley R."/>
            <person name="Ohm R."/>
            <person name="Sun H."/>
            <person name="Tunlid A."/>
            <person name="Henrissat B."/>
            <person name="Grigoriev I.V."/>
            <person name="Hibbett D.S."/>
            <person name="Martin F."/>
        </authorList>
    </citation>
    <scope>NUCLEOTIDE SEQUENCE [LARGE SCALE GENOMIC DNA]</scope>
    <source>
        <strain evidence="14">MAFF 305830</strain>
    </source>
</reference>
<dbReference type="FunFam" id="3.40.50.300:FF:000102">
    <property type="entry name" value="RNA helicase, activating signal cointegrator 1"/>
    <property type="match status" value="1"/>
</dbReference>
<evidence type="ECO:0000256" key="4">
    <source>
        <dbReference type="ARBA" id="ARBA00022741"/>
    </source>
</evidence>
<dbReference type="PROSITE" id="PS51194">
    <property type="entry name" value="HELICASE_CTER"/>
    <property type="match status" value="1"/>
</dbReference>
<dbReference type="SMART" id="SM00487">
    <property type="entry name" value="DEXDc"/>
    <property type="match status" value="2"/>
</dbReference>
<reference evidence="13 14" key="1">
    <citation type="submission" date="2014-04" db="EMBL/GenBank/DDBJ databases">
        <authorList>
            <consortium name="DOE Joint Genome Institute"/>
            <person name="Kuo A."/>
            <person name="Zuccaro A."/>
            <person name="Kohler A."/>
            <person name="Nagy L.G."/>
            <person name="Floudas D."/>
            <person name="Copeland A."/>
            <person name="Barry K.W."/>
            <person name="Cichocki N."/>
            <person name="Veneault-Fourrey C."/>
            <person name="LaButti K."/>
            <person name="Lindquist E.A."/>
            <person name="Lipzen A."/>
            <person name="Lundell T."/>
            <person name="Morin E."/>
            <person name="Murat C."/>
            <person name="Sun H."/>
            <person name="Tunlid A."/>
            <person name="Henrissat B."/>
            <person name="Grigoriev I.V."/>
            <person name="Hibbett D.S."/>
            <person name="Martin F."/>
            <person name="Nordberg H.P."/>
            <person name="Cantor M.N."/>
            <person name="Hua S.X."/>
        </authorList>
    </citation>
    <scope>NUCLEOTIDE SEQUENCE [LARGE SCALE GENOMIC DNA]</scope>
    <source>
        <strain evidence="13 14">MAFF 305830</strain>
    </source>
</reference>
<dbReference type="InterPro" id="IPR001650">
    <property type="entry name" value="Helicase_C-like"/>
</dbReference>